<evidence type="ECO:0000313" key="3">
    <source>
        <dbReference type="Proteomes" id="UP000556026"/>
    </source>
</evidence>
<dbReference type="AlphaFoldDB" id="A0A6V8MHV2"/>
<evidence type="ECO:0008006" key="4">
    <source>
        <dbReference type="Google" id="ProtNLM"/>
    </source>
</evidence>
<feature type="chain" id="PRO_5028077943" description="Lipoprotein" evidence="1">
    <location>
        <begin position="22"/>
        <end position="141"/>
    </location>
</feature>
<name>A0A6V8MHV2_9BACT</name>
<keyword evidence="3" id="KW-1185">Reference proteome</keyword>
<reference evidence="3" key="1">
    <citation type="submission" date="2020-06" db="EMBL/GenBank/DDBJ databases">
        <title>Draft genomic sequence of Geomonas sp. Red330.</title>
        <authorList>
            <person name="Itoh H."/>
            <person name="Zhenxing X."/>
            <person name="Ushijima N."/>
            <person name="Masuda Y."/>
            <person name="Shiratori Y."/>
            <person name="Senoo K."/>
        </authorList>
    </citation>
    <scope>NUCLEOTIDE SEQUENCE [LARGE SCALE GENOMIC DNA]</scope>
    <source>
        <strain evidence="3">Red330</strain>
    </source>
</reference>
<dbReference type="RefSeq" id="WP_183354396.1">
    <property type="nucleotide sequence ID" value="NZ_BLXX01000004.1"/>
</dbReference>
<evidence type="ECO:0000313" key="2">
    <source>
        <dbReference type="EMBL" id="GFO59581.1"/>
    </source>
</evidence>
<dbReference type="PROSITE" id="PS51257">
    <property type="entry name" value="PROKAR_LIPOPROTEIN"/>
    <property type="match status" value="1"/>
</dbReference>
<comment type="caution">
    <text evidence="2">The sequence shown here is derived from an EMBL/GenBank/DDBJ whole genome shotgun (WGS) entry which is preliminary data.</text>
</comment>
<accession>A0A6V8MHV2</accession>
<gene>
    <name evidence="2" type="ORF">GMST_19060</name>
</gene>
<feature type="signal peptide" evidence="1">
    <location>
        <begin position="1"/>
        <end position="21"/>
    </location>
</feature>
<protein>
    <recommendedName>
        <fullName evidence="4">Lipoprotein</fullName>
    </recommendedName>
</protein>
<evidence type="ECO:0000256" key="1">
    <source>
        <dbReference type="SAM" id="SignalP"/>
    </source>
</evidence>
<keyword evidence="1" id="KW-0732">Signal</keyword>
<sequence length="141" mass="14741">MKTTMTGKLSALLALALWATAAGCSSSTQPPQHAAAQPGRAQIIEKASIVKSASPPSEAQIVQAIDASGAMRRADGSFSVIPPIKVAQLGKQGGEGGWPVKARFQLKVKGREALAETTSSFRVFLVQEGPSRQVWKAELGT</sequence>
<dbReference type="Proteomes" id="UP000556026">
    <property type="component" value="Unassembled WGS sequence"/>
</dbReference>
<organism evidence="2 3">
    <name type="scientific">Geomonas silvestris</name>
    <dbReference type="NCBI Taxonomy" id="2740184"/>
    <lineage>
        <taxon>Bacteria</taxon>
        <taxon>Pseudomonadati</taxon>
        <taxon>Thermodesulfobacteriota</taxon>
        <taxon>Desulfuromonadia</taxon>
        <taxon>Geobacterales</taxon>
        <taxon>Geobacteraceae</taxon>
        <taxon>Geomonas</taxon>
    </lineage>
</organism>
<dbReference type="EMBL" id="BLXX01000004">
    <property type="protein sequence ID" value="GFO59581.1"/>
    <property type="molecule type" value="Genomic_DNA"/>
</dbReference>
<proteinExistence type="predicted"/>